<dbReference type="InterPro" id="IPR003749">
    <property type="entry name" value="ThiS/MoaD-like"/>
</dbReference>
<dbReference type="PANTHER" id="PTHR38031">
    <property type="entry name" value="SULFUR CARRIER PROTEIN SLR0821-RELATED"/>
    <property type="match status" value="1"/>
</dbReference>
<dbReference type="PANTHER" id="PTHR38031:SF1">
    <property type="entry name" value="SULFUR CARRIER PROTEIN CYSO"/>
    <property type="match status" value="1"/>
</dbReference>
<dbReference type="Gene3D" id="3.10.20.30">
    <property type="match status" value="1"/>
</dbReference>
<evidence type="ECO:0000313" key="1">
    <source>
        <dbReference type="EMBL" id="HDX30152.1"/>
    </source>
</evidence>
<dbReference type="EMBL" id="DSMG01000017">
    <property type="protein sequence ID" value="HDX30152.1"/>
    <property type="molecule type" value="Genomic_DNA"/>
</dbReference>
<dbReference type="OMA" id="REDSEVH"/>
<dbReference type="AlphaFoldDB" id="A0A7C1FDA9"/>
<dbReference type="InterPro" id="IPR012675">
    <property type="entry name" value="Beta-grasp_dom_sf"/>
</dbReference>
<dbReference type="InterPro" id="IPR052045">
    <property type="entry name" value="Sulfur_Carrier/Prot_Modifier"/>
</dbReference>
<dbReference type="CDD" id="cd17040">
    <property type="entry name" value="Ubl_MoaD_like"/>
    <property type="match status" value="1"/>
</dbReference>
<gene>
    <name evidence="1" type="ORF">ENQ20_01510</name>
</gene>
<sequence length="95" mass="10048">MAPLHEVWIPPVHRDLTAGEERVQIEAATVGEIVAALDRRFPGMAARLTQGDALRPGIAVAVNGVISTRGLRQRLNEPCEIHFVPAISGGSASSA</sequence>
<dbReference type="Pfam" id="PF02597">
    <property type="entry name" value="ThiS"/>
    <property type="match status" value="1"/>
</dbReference>
<dbReference type="InterPro" id="IPR016155">
    <property type="entry name" value="Mopterin_synth/thiamin_S_b"/>
</dbReference>
<dbReference type="SUPFAM" id="SSF54285">
    <property type="entry name" value="MoaD/ThiS"/>
    <property type="match status" value="1"/>
</dbReference>
<protein>
    <submittedName>
        <fullName evidence="1">Molybdopterin synthase sulfur carrier subunit</fullName>
    </submittedName>
</protein>
<comment type="caution">
    <text evidence="1">The sequence shown here is derived from an EMBL/GenBank/DDBJ whole genome shotgun (WGS) entry which is preliminary data.</text>
</comment>
<name>A0A7C1FDA9_9CHLR</name>
<proteinExistence type="predicted"/>
<organism evidence="1">
    <name type="scientific">Caldilinea aerophila</name>
    <dbReference type="NCBI Taxonomy" id="133453"/>
    <lineage>
        <taxon>Bacteria</taxon>
        <taxon>Bacillati</taxon>
        <taxon>Chloroflexota</taxon>
        <taxon>Caldilineae</taxon>
        <taxon>Caldilineales</taxon>
        <taxon>Caldilineaceae</taxon>
        <taxon>Caldilinea</taxon>
    </lineage>
</organism>
<accession>A0A7C1FDA9</accession>
<reference evidence="1" key="1">
    <citation type="journal article" date="2020" name="mSystems">
        <title>Genome- and Community-Level Interaction Insights into Carbon Utilization and Element Cycling Functions of Hydrothermarchaeota in Hydrothermal Sediment.</title>
        <authorList>
            <person name="Zhou Z."/>
            <person name="Liu Y."/>
            <person name="Xu W."/>
            <person name="Pan J."/>
            <person name="Luo Z.H."/>
            <person name="Li M."/>
        </authorList>
    </citation>
    <scope>NUCLEOTIDE SEQUENCE [LARGE SCALE GENOMIC DNA]</scope>
    <source>
        <strain evidence="1">SpSt-289</strain>
    </source>
</reference>